<name>A0AAE9BZG3_9CAUD</name>
<dbReference type="Proteomes" id="UP000827176">
    <property type="component" value="Segment"/>
</dbReference>
<protein>
    <submittedName>
        <fullName evidence="1">Uncharacterized protein</fullName>
    </submittedName>
</protein>
<organism evidence="1 2">
    <name type="scientific">Halorubrum tailed virus 28</name>
    <dbReference type="NCBI Taxonomy" id="2878009"/>
    <lineage>
        <taxon>Viruses</taxon>
        <taxon>Duplodnaviria</taxon>
        <taxon>Heunggongvirae</taxon>
        <taxon>Uroviricota</taxon>
        <taxon>Caudoviricetes</taxon>
        <taxon>Suolaviridae</taxon>
        <taxon>Pormufvirus</taxon>
        <taxon>Pormufvirus salinum</taxon>
        <taxon>Pormufvirus HRTV28</taxon>
    </lineage>
</organism>
<evidence type="ECO:0000313" key="2">
    <source>
        <dbReference type="Proteomes" id="UP000827176"/>
    </source>
</evidence>
<keyword evidence="2" id="KW-1185">Reference proteome</keyword>
<sequence>MTRTLNQGRNALTDALVDGRQIDVLEVAVGRDGSPVAESQTDLQDAIAGAEYATSNRRRATGTGRYDASIPESSVADGETLRELVVRIGDGNGGTESIARIPFAETDKVSGSELVIETTSEVVNP</sequence>
<proteinExistence type="predicted"/>
<reference evidence="1" key="1">
    <citation type="submission" date="2021-05" db="EMBL/GenBank/DDBJ databases">
        <title>Diversity, taxonomy and evolution of archaeal viruses of the class Caudoviricetes.</title>
        <authorList>
            <person name="Liu Y."/>
            <person name="Demina T.A."/>
            <person name="Roux S."/>
            <person name="Aiewsakun P."/>
            <person name="Kazlauskas D."/>
            <person name="Simmonds P."/>
            <person name="Prangishvili D."/>
            <person name="Oksanen H.M."/>
            <person name="Krupovic M."/>
        </authorList>
    </citation>
    <scope>NUCLEOTIDE SEQUENCE</scope>
    <source>
        <strain evidence="1">HRTV-28/28</strain>
    </source>
</reference>
<evidence type="ECO:0000313" key="1">
    <source>
        <dbReference type="EMBL" id="UBF23478.1"/>
    </source>
</evidence>
<dbReference type="EMBL" id="MZ334528">
    <property type="protein sequence ID" value="UBF23478.1"/>
    <property type="molecule type" value="Genomic_DNA"/>
</dbReference>
<gene>
    <name evidence="1" type="ORF">HRTV-28_gp40</name>
</gene>
<accession>A0AAE9BZG3</accession>